<dbReference type="PROSITE" id="PS00217">
    <property type="entry name" value="SUGAR_TRANSPORT_2"/>
    <property type="match status" value="1"/>
</dbReference>
<dbReference type="RefSeq" id="WP_344309372.1">
    <property type="nucleotide sequence ID" value="NZ_BAAANO010000018.1"/>
</dbReference>
<dbReference type="EMBL" id="BAAANO010000018">
    <property type="protein sequence ID" value="GAA2009564.1"/>
    <property type="molecule type" value="Genomic_DNA"/>
</dbReference>
<feature type="transmembrane region" description="Helical" evidence="6">
    <location>
        <begin position="277"/>
        <end position="296"/>
    </location>
</feature>
<gene>
    <name evidence="8" type="ORF">GCM10009755_20480</name>
</gene>
<dbReference type="Proteomes" id="UP001500755">
    <property type="component" value="Unassembled WGS sequence"/>
</dbReference>
<dbReference type="InterPro" id="IPR005829">
    <property type="entry name" value="Sugar_transporter_CS"/>
</dbReference>
<comment type="subcellular location">
    <subcellularLocation>
        <location evidence="1">Cell membrane</location>
        <topology evidence="1">Multi-pass membrane protein</topology>
    </subcellularLocation>
</comment>
<evidence type="ECO:0000256" key="1">
    <source>
        <dbReference type="ARBA" id="ARBA00004651"/>
    </source>
</evidence>
<feature type="transmembrane region" description="Helical" evidence="6">
    <location>
        <begin position="384"/>
        <end position="406"/>
    </location>
</feature>
<evidence type="ECO:0000256" key="3">
    <source>
        <dbReference type="ARBA" id="ARBA00022989"/>
    </source>
</evidence>
<feature type="region of interest" description="Disordered" evidence="5">
    <location>
        <begin position="211"/>
        <end position="233"/>
    </location>
</feature>
<feature type="domain" description="Major facilitator superfamily (MFS) profile" evidence="7">
    <location>
        <begin position="16"/>
        <end position="512"/>
    </location>
</feature>
<feature type="transmembrane region" description="Helical" evidence="6">
    <location>
        <begin position="412"/>
        <end position="431"/>
    </location>
</feature>
<keyword evidence="3 6" id="KW-1133">Transmembrane helix</keyword>
<evidence type="ECO:0000313" key="8">
    <source>
        <dbReference type="EMBL" id="GAA2009564.1"/>
    </source>
</evidence>
<feature type="transmembrane region" description="Helical" evidence="6">
    <location>
        <begin position="254"/>
        <end position="271"/>
    </location>
</feature>
<feature type="transmembrane region" description="Helical" evidence="6">
    <location>
        <begin position="16"/>
        <end position="38"/>
    </location>
</feature>
<proteinExistence type="predicted"/>
<evidence type="ECO:0000256" key="4">
    <source>
        <dbReference type="ARBA" id="ARBA00023136"/>
    </source>
</evidence>
<dbReference type="SUPFAM" id="SSF103473">
    <property type="entry name" value="MFS general substrate transporter"/>
    <property type="match status" value="2"/>
</dbReference>
<evidence type="ECO:0000259" key="7">
    <source>
        <dbReference type="PROSITE" id="PS50850"/>
    </source>
</evidence>
<feature type="transmembrane region" description="Helical" evidence="6">
    <location>
        <begin position="140"/>
        <end position="166"/>
    </location>
</feature>
<dbReference type="InterPro" id="IPR036259">
    <property type="entry name" value="MFS_trans_sf"/>
</dbReference>
<dbReference type="CDD" id="cd17321">
    <property type="entry name" value="MFS_MMR_MDR_like"/>
    <property type="match status" value="1"/>
</dbReference>
<feature type="transmembrane region" description="Helical" evidence="6">
    <location>
        <begin position="350"/>
        <end position="372"/>
    </location>
</feature>
<dbReference type="PRINTS" id="PR01036">
    <property type="entry name" value="TCRTETB"/>
</dbReference>
<feature type="compositionally biased region" description="Low complexity" evidence="5">
    <location>
        <begin position="211"/>
        <end position="221"/>
    </location>
</feature>
<feature type="transmembrane region" description="Helical" evidence="6">
    <location>
        <begin position="460"/>
        <end position="480"/>
    </location>
</feature>
<feature type="transmembrane region" description="Helical" evidence="6">
    <location>
        <begin position="323"/>
        <end position="344"/>
    </location>
</feature>
<feature type="transmembrane region" description="Helical" evidence="6">
    <location>
        <begin position="486"/>
        <end position="506"/>
    </location>
</feature>
<evidence type="ECO:0000256" key="5">
    <source>
        <dbReference type="SAM" id="MobiDB-lite"/>
    </source>
</evidence>
<feature type="transmembrane region" description="Helical" evidence="6">
    <location>
        <begin position="50"/>
        <end position="70"/>
    </location>
</feature>
<keyword evidence="9" id="KW-1185">Reference proteome</keyword>
<comment type="caution">
    <text evidence="8">The sequence shown here is derived from an EMBL/GenBank/DDBJ whole genome shotgun (WGS) entry which is preliminary data.</text>
</comment>
<feature type="transmembrane region" description="Helical" evidence="6">
    <location>
        <begin position="172"/>
        <end position="194"/>
    </location>
</feature>
<dbReference type="PANTHER" id="PTHR42718:SF39">
    <property type="entry name" value="ACTINORHODIN TRANSPORTER-RELATED"/>
    <property type="match status" value="1"/>
</dbReference>
<dbReference type="InterPro" id="IPR020846">
    <property type="entry name" value="MFS_dom"/>
</dbReference>
<accession>A0ABN2TIY1</accession>
<evidence type="ECO:0000313" key="9">
    <source>
        <dbReference type="Proteomes" id="UP001500755"/>
    </source>
</evidence>
<name>A0ABN2TIY1_9MICO</name>
<dbReference type="Gene3D" id="1.20.1250.20">
    <property type="entry name" value="MFS general substrate transporter like domains"/>
    <property type="match status" value="1"/>
</dbReference>
<reference evidence="8 9" key="1">
    <citation type="journal article" date="2019" name="Int. J. Syst. Evol. Microbiol.">
        <title>The Global Catalogue of Microorganisms (GCM) 10K type strain sequencing project: providing services to taxonomists for standard genome sequencing and annotation.</title>
        <authorList>
            <consortium name="The Broad Institute Genomics Platform"/>
            <consortium name="The Broad Institute Genome Sequencing Center for Infectious Disease"/>
            <person name="Wu L."/>
            <person name="Ma J."/>
        </authorList>
    </citation>
    <scope>NUCLEOTIDE SEQUENCE [LARGE SCALE GENOMIC DNA]</scope>
    <source>
        <strain evidence="8 9">JCM 14546</strain>
    </source>
</reference>
<feature type="transmembrane region" description="Helical" evidence="6">
    <location>
        <begin position="107"/>
        <end position="128"/>
    </location>
</feature>
<protein>
    <submittedName>
        <fullName evidence="8">MFS transporter</fullName>
    </submittedName>
</protein>
<dbReference type="InterPro" id="IPR011701">
    <property type="entry name" value="MFS"/>
</dbReference>
<feature type="transmembrane region" description="Helical" evidence="6">
    <location>
        <begin position="82"/>
        <end position="101"/>
    </location>
</feature>
<dbReference type="PROSITE" id="PS50850">
    <property type="entry name" value="MFS"/>
    <property type="match status" value="1"/>
</dbReference>
<evidence type="ECO:0000256" key="2">
    <source>
        <dbReference type="ARBA" id="ARBA00022692"/>
    </source>
</evidence>
<sequence length="516" mass="53405">MQTDAPEAMTDTQKRILLVVLVPLFMSLLSVSIVNVVLPALQGSLGASTTALQWVLTGYTLSFGMVLVAAGRAGDLFGPGRIFFVGLVLFALGSLGAGLAPDPLFLNIARVVMGFGSGLLSPPTVGLIQQYFRGGQRARAFGAFGSVVGVSVAIGPVLGGVFIALLGDAWGWRVAFLVNVPIAIAAMITAFVWFPRSAWFPFPSETPGGQAVAPTAGATEAGAGGTAGARGTSAGSGASAAASGRKARPDFDPIGTVILAAATLAVMMPFLERSAGAWIYALLPVGVVLVVVWVWWESRYKRRGGTPMVDLVLFRTRSFANGALLVALYFMGATSIWVILALYMQSGHGMSALAVGLIGLPSAIASAVSAMASGRYVMRIGRPLVLLGVVVAVLGMASSILVIVLFEHGRASIWWLLLTLTFIGLAQGMVISPNQTLTLVKVPIAYAGSAGGIMQTGQRVGTAIGIAVISALFFVVQGHAGWGAGIVYAYVAVAAIMVLAGIVGFVDWRQGRRADH</sequence>
<keyword evidence="4 6" id="KW-0472">Membrane</keyword>
<evidence type="ECO:0000256" key="6">
    <source>
        <dbReference type="SAM" id="Phobius"/>
    </source>
</evidence>
<dbReference type="Gene3D" id="1.20.1720.10">
    <property type="entry name" value="Multidrug resistance protein D"/>
    <property type="match status" value="1"/>
</dbReference>
<dbReference type="PANTHER" id="PTHR42718">
    <property type="entry name" value="MAJOR FACILITATOR SUPERFAMILY MULTIDRUG TRANSPORTER MFSC"/>
    <property type="match status" value="1"/>
</dbReference>
<dbReference type="Pfam" id="PF07690">
    <property type="entry name" value="MFS_1"/>
    <property type="match status" value="1"/>
</dbReference>
<keyword evidence="2 6" id="KW-0812">Transmembrane</keyword>
<organism evidence="8 9">
    <name type="scientific">Brevibacterium samyangense</name>
    <dbReference type="NCBI Taxonomy" id="366888"/>
    <lineage>
        <taxon>Bacteria</taxon>
        <taxon>Bacillati</taxon>
        <taxon>Actinomycetota</taxon>
        <taxon>Actinomycetes</taxon>
        <taxon>Micrococcales</taxon>
        <taxon>Brevibacteriaceae</taxon>
        <taxon>Brevibacterium</taxon>
    </lineage>
</organism>